<feature type="compositionally biased region" description="Basic and acidic residues" evidence="2">
    <location>
        <begin position="274"/>
        <end position="286"/>
    </location>
</feature>
<comment type="caution">
    <text evidence="4">The sequence shown here is derived from an EMBL/GenBank/DDBJ whole genome shotgun (WGS) entry which is preliminary data.</text>
</comment>
<keyword evidence="1" id="KW-0235">DNA replication</keyword>
<organism evidence="4 5">
    <name type="scientific">Candidatus Scybalocola faecigallinarum</name>
    <dbReference type="NCBI Taxonomy" id="2840941"/>
    <lineage>
        <taxon>Bacteria</taxon>
        <taxon>Bacillati</taxon>
        <taxon>Bacillota</taxon>
        <taxon>Clostridia</taxon>
        <taxon>Lachnospirales</taxon>
        <taxon>Lachnospiraceae</taxon>
        <taxon>Lachnospiraceae incertae sedis</taxon>
        <taxon>Candidatus Scybalocola (ex Gilroy et al. 2021)</taxon>
    </lineage>
</organism>
<evidence type="ECO:0000313" key="4">
    <source>
        <dbReference type="EMBL" id="HIS46658.1"/>
    </source>
</evidence>
<dbReference type="GO" id="GO:0006260">
    <property type="term" value="P:DNA replication"/>
    <property type="evidence" value="ECO:0007669"/>
    <property type="project" value="UniProtKB-KW"/>
</dbReference>
<dbReference type="Proteomes" id="UP000823927">
    <property type="component" value="Unassembled WGS sequence"/>
</dbReference>
<protein>
    <recommendedName>
        <fullName evidence="3">J domain-containing protein</fullName>
    </recommendedName>
</protein>
<feature type="domain" description="J" evidence="3">
    <location>
        <begin position="209"/>
        <end position="286"/>
    </location>
</feature>
<dbReference type="PROSITE" id="PS50076">
    <property type="entry name" value="DNAJ_2"/>
    <property type="match status" value="1"/>
</dbReference>
<proteinExistence type="predicted"/>
<dbReference type="InterPro" id="IPR043740">
    <property type="entry name" value="DUF5685"/>
</dbReference>
<reference evidence="4" key="2">
    <citation type="journal article" date="2021" name="PeerJ">
        <title>Extensive microbial diversity within the chicken gut microbiome revealed by metagenomics and culture.</title>
        <authorList>
            <person name="Gilroy R."/>
            <person name="Ravi A."/>
            <person name="Getino M."/>
            <person name="Pursley I."/>
            <person name="Horton D.L."/>
            <person name="Alikhan N.F."/>
            <person name="Baker D."/>
            <person name="Gharbi K."/>
            <person name="Hall N."/>
            <person name="Watson M."/>
            <person name="Adriaenssens E.M."/>
            <person name="Foster-Nyarko E."/>
            <person name="Jarju S."/>
            <person name="Secka A."/>
            <person name="Antonio M."/>
            <person name="Oren A."/>
            <person name="Chaudhuri R.R."/>
            <person name="La Ragione R."/>
            <person name="Hildebrand F."/>
            <person name="Pallen M.J."/>
        </authorList>
    </citation>
    <scope>NUCLEOTIDE SEQUENCE</scope>
    <source>
        <strain evidence="4">CHK178-757</strain>
    </source>
</reference>
<accession>A0A9D1F2W5</accession>
<feature type="region of interest" description="Disordered" evidence="2">
    <location>
        <begin position="274"/>
        <end position="293"/>
    </location>
</feature>
<dbReference type="SUPFAM" id="SSF46565">
    <property type="entry name" value="Chaperone J-domain"/>
    <property type="match status" value="1"/>
</dbReference>
<reference evidence="4" key="1">
    <citation type="submission" date="2020-10" db="EMBL/GenBank/DDBJ databases">
        <authorList>
            <person name="Gilroy R."/>
        </authorList>
    </citation>
    <scope>NUCLEOTIDE SEQUENCE</scope>
    <source>
        <strain evidence="4">CHK178-757</strain>
    </source>
</reference>
<dbReference type="Pfam" id="PF18937">
    <property type="entry name" value="DUF5685"/>
    <property type="match status" value="1"/>
</dbReference>
<evidence type="ECO:0000256" key="1">
    <source>
        <dbReference type="ARBA" id="ARBA00022705"/>
    </source>
</evidence>
<gene>
    <name evidence="4" type="ORF">IAB46_03685</name>
</gene>
<name>A0A9D1F2W5_9FIRM</name>
<dbReference type="EMBL" id="DVIT01000014">
    <property type="protein sequence ID" value="HIS46658.1"/>
    <property type="molecule type" value="Genomic_DNA"/>
</dbReference>
<dbReference type="InterPro" id="IPR001623">
    <property type="entry name" value="DnaJ_domain"/>
</dbReference>
<evidence type="ECO:0000259" key="3">
    <source>
        <dbReference type="PROSITE" id="PS50076"/>
    </source>
</evidence>
<dbReference type="InterPro" id="IPR036869">
    <property type="entry name" value="J_dom_sf"/>
</dbReference>
<dbReference type="Gene3D" id="1.10.287.110">
    <property type="entry name" value="DnaJ domain"/>
    <property type="match status" value="1"/>
</dbReference>
<dbReference type="AlphaFoldDB" id="A0A9D1F2W5"/>
<evidence type="ECO:0000256" key="2">
    <source>
        <dbReference type="SAM" id="MobiDB-lite"/>
    </source>
</evidence>
<sequence>MYGYINCNKAGLSAEEIGRYQSVYCGLCNELKDSFGQIERLSLSYDMTFLILLLSSLYEPEEKSREFRCGLNRLKPKIAVSNKFMSYAADMTIVLTYYKCMDDWQDDKKYLKHWYAGELKKWYDEAARKYPRQCKAIAEGVEALNKVEKSYSPQPDDAVNSSGKMLSELFVYEEDFWSNSLRSFGYELGRFIYLMDAAMDYQDDQKKNSYNPLFRMHKKPEEMGEILTMSIGNVTQIFEKLPLVQDLHPDDPQAAEKMNEINEAYDMLNNPEKYQKREQQSYHRQENPYGSSQGSYRGGYYGGSYGQGPRGGYGGFGDFDFDDLFGFGRRTYATPKAASEPGDSPDIRQAVDLINIGEYARANATLNSILSAQRDARWYYLSALANFGLGNQLLAVEQIQRAIRKDPCNGLYTDTLQTFQRSASAYAQDGQEFQQYAMNLNKMCGCFCAAQLLCMCCWF</sequence>
<evidence type="ECO:0000313" key="5">
    <source>
        <dbReference type="Proteomes" id="UP000823927"/>
    </source>
</evidence>